<comment type="caution">
    <text evidence="7">The sequence shown here is derived from an EMBL/GenBank/DDBJ whole genome shotgun (WGS) entry which is preliminary data.</text>
</comment>
<dbReference type="PANTHER" id="PTHR43701">
    <property type="entry name" value="MEMBRANE TRANSPORTER PROTEIN MJ0441-RELATED"/>
    <property type="match status" value="1"/>
</dbReference>
<reference evidence="7 8" key="1">
    <citation type="submission" date="2018-12" db="EMBL/GenBank/DDBJ databases">
        <authorList>
            <person name="Meng J."/>
        </authorList>
    </citation>
    <scope>NUCLEOTIDE SEQUENCE [LARGE SCALE GENOMIC DNA]</scope>
    <source>
        <strain evidence="7 8">HT111-2</strain>
    </source>
</reference>
<evidence type="ECO:0000256" key="3">
    <source>
        <dbReference type="ARBA" id="ARBA00022692"/>
    </source>
</evidence>
<evidence type="ECO:0000313" key="8">
    <source>
        <dbReference type="Proteomes" id="UP000288291"/>
    </source>
</evidence>
<protein>
    <recommendedName>
        <fullName evidence="6">Probable membrane transporter protein</fullName>
    </recommendedName>
</protein>
<dbReference type="PANTHER" id="PTHR43701:SF2">
    <property type="entry name" value="MEMBRANE TRANSPORTER PROTEIN YJNA-RELATED"/>
    <property type="match status" value="1"/>
</dbReference>
<keyword evidence="8" id="KW-1185">Reference proteome</keyword>
<gene>
    <name evidence="7" type="ORF">EJK17_07315</name>
</gene>
<dbReference type="InterPro" id="IPR002781">
    <property type="entry name" value="TM_pro_TauE-like"/>
</dbReference>
<feature type="transmembrane region" description="Helical" evidence="6">
    <location>
        <begin position="75"/>
        <end position="96"/>
    </location>
</feature>
<evidence type="ECO:0000256" key="2">
    <source>
        <dbReference type="ARBA" id="ARBA00009142"/>
    </source>
</evidence>
<accession>A0A437SU69</accession>
<keyword evidence="3 6" id="KW-0812">Transmembrane</keyword>
<evidence type="ECO:0000256" key="6">
    <source>
        <dbReference type="RuleBase" id="RU363041"/>
    </source>
</evidence>
<dbReference type="Pfam" id="PF01925">
    <property type="entry name" value="TauE"/>
    <property type="match status" value="1"/>
</dbReference>
<evidence type="ECO:0000256" key="4">
    <source>
        <dbReference type="ARBA" id="ARBA00022989"/>
    </source>
</evidence>
<dbReference type="GO" id="GO:0005886">
    <property type="term" value="C:plasma membrane"/>
    <property type="evidence" value="ECO:0007669"/>
    <property type="project" value="UniProtKB-SubCell"/>
</dbReference>
<organism evidence="7 8">
    <name type="scientific">Lactobacillus xujianguonis</name>
    <dbReference type="NCBI Taxonomy" id="2495899"/>
    <lineage>
        <taxon>Bacteria</taxon>
        <taxon>Bacillati</taxon>
        <taxon>Bacillota</taxon>
        <taxon>Bacilli</taxon>
        <taxon>Lactobacillales</taxon>
        <taxon>Lactobacillaceae</taxon>
        <taxon>Lactobacillus</taxon>
    </lineage>
</organism>
<feature type="transmembrane region" description="Helical" evidence="6">
    <location>
        <begin position="102"/>
        <end position="119"/>
    </location>
</feature>
<name>A0A437SU69_9LACO</name>
<sequence>MTVWMIIGTILIGLITGIVTSLIGASGVTVVVPALTLLFSVNSHIAIGTSLFVDVITSIVVAISYFYHGNVRLKASLWITVGSIIGAQFGSKWVRIISDEKLNIIFAIVLIISGIMTFSRKNKQFDTNKGLHINNRILQTALLLAIGLVIGMISGLVGAGGGVMILLAIIFILHYPMHQAVVLPLLLWQLLLFHL</sequence>
<dbReference type="InterPro" id="IPR051598">
    <property type="entry name" value="TSUP/Inactive_protease-like"/>
</dbReference>
<dbReference type="AlphaFoldDB" id="A0A437SU69"/>
<evidence type="ECO:0000256" key="5">
    <source>
        <dbReference type="ARBA" id="ARBA00023136"/>
    </source>
</evidence>
<comment type="similarity">
    <text evidence="2 6">Belongs to the 4-toluene sulfonate uptake permease (TSUP) (TC 2.A.102) family.</text>
</comment>
<feature type="transmembrane region" description="Helical" evidence="6">
    <location>
        <begin position="140"/>
        <end position="171"/>
    </location>
</feature>
<evidence type="ECO:0000256" key="1">
    <source>
        <dbReference type="ARBA" id="ARBA00004141"/>
    </source>
</evidence>
<dbReference type="EMBL" id="RXIA01000018">
    <property type="protein sequence ID" value="RVU70493.1"/>
    <property type="molecule type" value="Genomic_DNA"/>
</dbReference>
<evidence type="ECO:0000313" key="7">
    <source>
        <dbReference type="EMBL" id="RVU70493.1"/>
    </source>
</evidence>
<proteinExistence type="inferred from homology"/>
<feature type="transmembrane region" description="Helical" evidence="6">
    <location>
        <begin position="45"/>
        <end position="68"/>
    </location>
</feature>
<keyword evidence="5 6" id="KW-0472">Membrane</keyword>
<dbReference type="Proteomes" id="UP000288291">
    <property type="component" value="Unassembled WGS sequence"/>
</dbReference>
<keyword evidence="6" id="KW-1003">Cell membrane</keyword>
<comment type="subcellular location">
    <subcellularLocation>
        <location evidence="6">Cell membrane</location>
        <topology evidence="6">Multi-pass membrane protein</topology>
    </subcellularLocation>
    <subcellularLocation>
        <location evidence="1">Membrane</location>
        <topology evidence="1">Multi-pass membrane protein</topology>
    </subcellularLocation>
</comment>
<keyword evidence="4 6" id="KW-1133">Transmembrane helix</keyword>
<feature type="transmembrane region" description="Helical" evidence="6">
    <location>
        <begin position="12"/>
        <end position="39"/>
    </location>
</feature>